<keyword evidence="5" id="KW-1185">Reference proteome</keyword>
<feature type="domain" description="Restriction endonuclease type IV Mrr" evidence="1">
    <location>
        <begin position="179"/>
        <end position="299"/>
    </location>
</feature>
<dbReference type="EMBL" id="LWGZ01001112">
    <property type="protein sequence ID" value="OAX53042.1"/>
    <property type="molecule type" value="Genomic_DNA"/>
</dbReference>
<dbReference type="Proteomes" id="UP000053171">
    <property type="component" value="Unassembled WGS sequence"/>
</dbReference>
<feature type="domain" description="Restriction system protein Mrr-like N-terminal" evidence="2">
    <location>
        <begin position="19"/>
        <end position="100"/>
    </location>
</feature>
<dbReference type="InterPro" id="IPR052906">
    <property type="entry name" value="Type_IV_Methyl-Rstrct_Enzyme"/>
</dbReference>
<evidence type="ECO:0000313" key="6">
    <source>
        <dbReference type="Proteomes" id="UP000092021"/>
    </source>
</evidence>
<dbReference type="InterPro" id="IPR011335">
    <property type="entry name" value="Restrct_endonuc-II-like"/>
</dbReference>
<dbReference type="InterPro" id="IPR011856">
    <property type="entry name" value="tRNA_endonuc-like_dom_sf"/>
</dbReference>
<dbReference type="PANTHER" id="PTHR30015">
    <property type="entry name" value="MRR RESTRICTION SYSTEM PROTEIN"/>
    <property type="match status" value="1"/>
</dbReference>
<evidence type="ECO:0000259" key="1">
    <source>
        <dbReference type="Pfam" id="PF04471"/>
    </source>
</evidence>
<comment type="caution">
    <text evidence="3">The sequence shown here is derived from an EMBL/GenBank/DDBJ whole genome shotgun (WGS) entry which is preliminary data.</text>
</comment>
<name>A0A199NPZ6_9MICC</name>
<dbReference type="GO" id="GO:0003677">
    <property type="term" value="F:DNA binding"/>
    <property type="evidence" value="ECO:0007669"/>
    <property type="project" value="InterPro"/>
</dbReference>
<dbReference type="Gene3D" id="3.40.1350.10">
    <property type="match status" value="1"/>
</dbReference>
<protein>
    <recommendedName>
        <fullName evidence="7">Restriction endonuclease</fullName>
    </recommendedName>
</protein>
<accession>A0A199NPZ6</accession>
<dbReference type="Pfam" id="PF14338">
    <property type="entry name" value="Mrr_N"/>
    <property type="match status" value="1"/>
</dbReference>
<dbReference type="SUPFAM" id="SSF52980">
    <property type="entry name" value="Restriction endonuclease-like"/>
    <property type="match status" value="1"/>
</dbReference>
<dbReference type="Proteomes" id="UP000092021">
    <property type="component" value="Unassembled WGS sequence"/>
</dbReference>
<dbReference type="Pfam" id="PF04471">
    <property type="entry name" value="Mrr_cat"/>
    <property type="match status" value="1"/>
</dbReference>
<dbReference type="GO" id="GO:0009307">
    <property type="term" value="P:DNA restriction-modification system"/>
    <property type="evidence" value="ECO:0007669"/>
    <property type="project" value="InterPro"/>
</dbReference>
<evidence type="ECO:0000313" key="4">
    <source>
        <dbReference type="EMBL" id="OAX53042.1"/>
    </source>
</evidence>
<reference evidence="3 5" key="3">
    <citation type="submission" date="2016-06" db="EMBL/GenBank/DDBJ databases">
        <title>Identification of putative biosynthetic pathways for the production of bioactive secondary metabolites by the marine actinomycete Kocuria kristinae RUTW2-3.</title>
        <authorList>
            <person name="Waterworth S.C."/>
            <person name="Walmsley T.A."/>
            <person name="Matongo T."/>
            <person name="Davies-Coleman M.T."/>
            <person name="Dorrington R.A."/>
        </authorList>
    </citation>
    <scope>NUCLEOTIDE SEQUENCE [LARGE SCALE GENOMIC DNA]</scope>
    <source>
        <strain evidence="5">RuSp02-3</strain>
        <strain evidence="3">RUTW2-3</strain>
        <strain evidence="4 6">RUTW4-5</strain>
    </source>
</reference>
<evidence type="ECO:0000313" key="3">
    <source>
        <dbReference type="EMBL" id="OAX51179.1"/>
    </source>
</evidence>
<dbReference type="EMBL" id="LJBJ02000034">
    <property type="protein sequence ID" value="OAX51179.1"/>
    <property type="molecule type" value="Genomic_DNA"/>
</dbReference>
<evidence type="ECO:0000259" key="2">
    <source>
        <dbReference type="Pfam" id="PF14338"/>
    </source>
</evidence>
<dbReference type="InterPro" id="IPR025745">
    <property type="entry name" value="Mrr-like_N_dom"/>
</dbReference>
<proteinExistence type="predicted"/>
<gene>
    <name evidence="4" type="ORF">A5N15_12340</name>
    <name evidence="3" type="ORF">AN277_0210250</name>
</gene>
<dbReference type="GO" id="GO:0015666">
    <property type="term" value="F:restriction endodeoxyribonuclease activity"/>
    <property type="evidence" value="ECO:0007669"/>
    <property type="project" value="TreeGrafter"/>
</dbReference>
<sequence>MPTAETNQPTSLLPQWWGFVQPLLHVMTDGQTRPSREIQRLVSESMDLSEEARAEIMGSGVSRLTNRISWALSNCLAGGLVERVRRGHYQIADKGRAHLREHPEPFSSSREATQYFASYWENPSSGDTLRVVSPSGPEVISESTALEDTAVGASPVERIEAAVGVLDQDVATELLTRLRGADPAFFEEAVVKVLLAMGYGGAEQRGRRIGGTGDGGVDGVIDQDALGLDQIYVQAKRYAEGNTVGRETIQAFVGALQGRGTSRGVFITSSSFTRGAIDYAQMVPTRVILIDGARLAALMIKYRVGVQVQRTYHVVEIDEDFFE</sequence>
<dbReference type="PANTHER" id="PTHR30015:SF7">
    <property type="entry name" value="TYPE IV METHYL-DIRECTED RESTRICTION ENZYME ECOKMRR"/>
    <property type="match status" value="1"/>
</dbReference>
<dbReference type="InterPro" id="IPR007560">
    <property type="entry name" value="Restrct_endonuc_IV_Mrr"/>
</dbReference>
<dbReference type="AlphaFoldDB" id="A0A199NPZ6"/>
<reference evidence="5" key="2">
    <citation type="submission" date="2016-04" db="EMBL/GenBank/DDBJ databases">
        <authorList>
            <person name="Waterworth S."/>
            <person name="Matcher G."/>
        </authorList>
    </citation>
    <scope>NUCLEOTIDE SEQUENCE [LARGE SCALE GENOMIC DNA]</scope>
    <source>
        <strain evidence="5">RuSp02-3</strain>
    </source>
</reference>
<dbReference type="RefSeq" id="WP_064725854.1">
    <property type="nucleotide sequence ID" value="NZ_LJBJ02000034.1"/>
</dbReference>
<evidence type="ECO:0000313" key="5">
    <source>
        <dbReference type="Proteomes" id="UP000053171"/>
    </source>
</evidence>
<organism evidence="3 5">
    <name type="scientific">Rothia kristinae</name>
    <dbReference type="NCBI Taxonomy" id="37923"/>
    <lineage>
        <taxon>Bacteria</taxon>
        <taxon>Bacillati</taxon>
        <taxon>Actinomycetota</taxon>
        <taxon>Actinomycetes</taxon>
        <taxon>Micrococcales</taxon>
        <taxon>Micrococcaceae</taxon>
        <taxon>Rothia</taxon>
    </lineage>
</organism>
<reference evidence="3" key="1">
    <citation type="submission" date="2016-04" db="EMBL/GenBank/DDBJ databases">
        <authorList>
            <person name="Evans L.H."/>
            <person name="Alamgir A."/>
            <person name="Owens N."/>
            <person name="Weber N.D."/>
            <person name="Virtaneva K."/>
            <person name="Barbian K."/>
            <person name="Babar A."/>
            <person name="Rosenke K."/>
        </authorList>
    </citation>
    <scope>NUCLEOTIDE SEQUENCE [LARGE SCALE GENOMIC DNA]</scope>
    <source>
        <strain evidence="3">RUTW2-3</strain>
    </source>
</reference>
<evidence type="ECO:0008006" key="7">
    <source>
        <dbReference type="Google" id="ProtNLM"/>
    </source>
</evidence>